<evidence type="ECO:0000313" key="3">
    <source>
        <dbReference type="Proteomes" id="UP001162156"/>
    </source>
</evidence>
<evidence type="ECO:0000256" key="1">
    <source>
        <dbReference type="SAM" id="Phobius"/>
    </source>
</evidence>
<sequence length="66" mass="7443">MLYNGLHEWHLIFYIGASVYIGCGLIFCVLGSGEIQPWNTTETKIKHGIENIAFDDVRSKDEEGNV</sequence>
<protein>
    <submittedName>
        <fullName evidence="2">Uncharacterized protein</fullName>
    </submittedName>
</protein>
<keyword evidence="1" id="KW-0812">Transmembrane</keyword>
<proteinExistence type="predicted"/>
<gene>
    <name evidence="2" type="ORF">NQ314_005999</name>
</gene>
<accession>A0AAV8ZD34</accession>
<dbReference type="EMBL" id="JANEYF010001621">
    <property type="protein sequence ID" value="KAJ8961069.1"/>
    <property type="molecule type" value="Genomic_DNA"/>
</dbReference>
<organism evidence="2 3">
    <name type="scientific">Rhamnusium bicolor</name>
    <dbReference type="NCBI Taxonomy" id="1586634"/>
    <lineage>
        <taxon>Eukaryota</taxon>
        <taxon>Metazoa</taxon>
        <taxon>Ecdysozoa</taxon>
        <taxon>Arthropoda</taxon>
        <taxon>Hexapoda</taxon>
        <taxon>Insecta</taxon>
        <taxon>Pterygota</taxon>
        <taxon>Neoptera</taxon>
        <taxon>Endopterygota</taxon>
        <taxon>Coleoptera</taxon>
        <taxon>Polyphaga</taxon>
        <taxon>Cucujiformia</taxon>
        <taxon>Chrysomeloidea</taxon>
        <taxon>Cerambycidae</taxon>
        <taxon>Lepturinae</taxon>
        <taxon>Rhagiini</taxon>
        <taxon>Rhamnusium</taxon>
    </lineage>
</organism>
<feature type="transmembrane region" description="Helical" evidence="1">
    <location>
        <begin position="12"/>
        <end position="30"/>
    </location>
</feature>
<comment type="caution">
    <text evidence="2">The sequence shown here is derived from an EMBL/GenBank/DDBJ whole genome shotgun (WGS) entry which is preliminary data.</text>
</comment>
<name>A0AAV8ZD34_9CUCU</name>
<keyword evidence="3" id="KW-1185">Reference proteome</keyword>
<evidence type="ECO:0000313" key="2">
    <source>
        <dbReference type="EMBL" id="KAJ8961069.1"/>
    </source>
</evidence>
<keyword evidence="1" id="KW-1133">Transmembrane helix</keyword>
<dbReference type="AlphaFoldDB" id="A0AAV8ZD34"/>
<keyword evidence="1" id="KW-0472">Membrane</keyword>
<dbReference type="Proteomes" id="UP001162156">
    <property type="component" value="Unassembled WGS sequence"/>
</dbReference>
<reference evidence="2" key="1">
    <citation type="journal article" date="2023" name="Insect Mol. Biol.">
        <title>Genome sequencing provides insights into the evolution of gene families encoding plant cell wall-degrading enzymes in longhorned beetles.</title>
        <authorList>
            <person name="Shin N.R."/>
            <person name="Okamura Y."/>
            <person name="Kirsch R."/>
            <person name="Pauchet Y."/>
        </authorList>
    </citation>
    <scope>NUCLEOTIDE SEQUENCE</scope>
    <source>
        <strain evidence="2">RBIC_L_NR</strain>
    </source>
</reference>